<dbReference type="GO" id="GO:0006355">
    <property type="term" value="P:regulation of DNA-templated transcription"/>
    <property type="evidence" value="ECO:0007669"/>
    <property type="project" value="InterPro"/>
</dbReference>
<name>A0A1Q3BTE5_CEPFO</name>
<evidence type="ECO:0000313" key="5">
    <source>
        <dbReference type="Proteomes" id="UP000187406"/>
    </source>
</evidence>
<comment type="caution">
    <text evidence="4">The sequence shown here is derived from an EMBL/GenBank/DDBJ whole genome shotgun (WGS) entry which is preliminary data.</text>
</comment>
<accession>A0A1Q3BTE5</accession>
<proteinExistence type="inferred from homology"/>
<feature type="region of interest" description="Disordered" evidence="2">
    <location>
        <begin position="1"/>
        <end position="173"/>
    </location>
</feature>
<dbReference type="InParanoid" id="A0A1Q3BTE5"/>
<feature type="compositionally biased region" description="Basic and acidic residues" evidence="2">
    <location>
        <begin position="243"/>
        <end position="256"/>
    </location>
</feature>
<evidence type="ECO:0000259" key="3">
    <source>
        <dbReference type="Pfam" id="PF04504"/>
    </source>
</evidence>
<feature type="compositionally biased region" description="Acidic residues" evidence="2">
    <location>
        <begin position="82"/>
        <end position="91"/>
    </location>
</feature>
<gene>
    <name evidence="4" type="ORF">CFOL_v3_14750</name>
</gene>
<evidence type="ECO:0000256" key="2">
    <source>
        <dbReference type="SAM" id="MobiDB-lite"/>
    </source>
</evidence>
<comment type="similarity">
    <text evidence="1">Belongs to the GeBP family.</text>
</comment>
<dbReference type="PANTHER" id="PTHR31662">
    <property type="entry name" value="BNAANNG10740D PROTEIN-RELATED"/>
    <property type="match status" value="1"/>
</dbReference>
<dbReference type="Pfam" id="PF04504">
    <property type="entry name" value="GeBP-like_DBD"/>
    <property type="match status" value="1"/>
</dbReference>
<feature type="compositionally biased region" description="Acidic residues" evidence="2">
    <location>
        <begin position="17"/>
        <end position="36"/>
    </location>
</feature>
<dbReference type="AlphaFoldDB" id="A0A1Q3BTE5"/>
<feature type="domain" description="Glabrous enhancer-binding protein-like DBD" evidence="3">
    <location>
        <begin position="173"/>
        <end position="267"/>
    </location>
</feature>
<sequence length="397" mass="44187">MAPKKPNPAENQRDDSSTEEEEDDEGSSSEESSSEEEAPKRSSPPPPPPQKQQQQQQQPPKKPDSTTIVTPRPQSSSSSSSEFEESESDFGDSDRGKLIKPIATKPMEETPKTTKPRSKPAAGPPKSTAKRGPNENDRDFKDPKKAKKDMVSGSDEGAVEEDSKKDDPKKQLFQRLWSEEDEIAVLKGIFEYSAKKGADPMADMNAFLEYIKDSLHFDVTKVQLHDKIRRLKKKYGNNLGRGKKGEDPTFSKPHEQKAYDLSKKVWGGEVVESSAAAKVNGKPKKMPPPRTNSKNVAVSRITEFLASPDGKKKIQIEGDNVETQGIIEMVDKIKGLSGVEDYVINHGLDLIDGGKRVEFEERWRKVQLAQLELFVERSELVCEQAKLVLEAAKSSKQ</sequence>
<dbReference type="FunCoup" id="A0A1Q3BTE5">
    <property type="interactions" value="880"/>
</dbReference>
<dbReference type="STRING" id="3775.A0A1Q3BTE5"/>
<dbReference type="Proteomes" id="UP000187406">
    <property type="component" value="Unassembled WGS sequence"/>
</dbReference>
<dbReference type="GO" id="GO:0005634">
    <property type="term" value="C:nucleus"/>
    <property type="evidence" value="ECO:0007669"/>
    <property type="project" value="TreeGrafter"/>
</dbReference>
<protein>
    <submittedName>
        <fullName evidence="4">DUF573 domain-containing protein</fullName>
    </submittedName>
</protein>
<evidence type="ECO:0000256" key="1">
    <source>
        <dbReference type="ARBA" id="ARBA00010820"/>
    </source>
</evidence>
<dbReference type="EMBL" id="BDDD01000900">
    <property type="protein sequence ID" value="GAV71256.1"/>
    <property type="molecule type" value="Genomic_DNA"/>
</dbReference>
<dbReference type="OrthoDB" id="661680at2759"/>
<dbReference type="InterPro" id="IPR007592">
    <property type="entry name" value="GEBP"/>
</dbReference>
<dbReference type="PANTHER" id="PTHR31662:SF33">
    <property type="entry name" value="DNA-BINDING STOREKEEPER PROTEIN TRANSCRIPTIONAL REGULATOR-LIKE PROTEIN"/>
    <property type="match status" value="1"/>
</dbReference>
<keyword evidence="5" id="KW-1185">Reference proteome</keyword>
<organism evidence="4 5">
    <name type="scientific">Cephalotus follicularis</name>
    <name type="common">Albany pitcher plant</name>
    <dbReference type="NCBI Taxonomy" id="3775"/>
    <lineage>
        <taxon>Eukaryota</taxon>
        <taxon>Viridiplantae</taxon>
        <taxon>Streptophyta</taxon>
        <taxon>Embryophyta</taxon>
        <taxon>Tracheophyta</taxon>
        <taxon>Spermatophyta</taxon>
        <taxon>Magnoliopsida</taxon>
        <taxon>eudicotyledons</taxon>
        <taxon>Gunneridae</taxon>
        <taxon>Pentapetalae</taxon>
        <taxon>rosids</taxon>
        <taxon>fabids</taxon>
        <taxon>Oxalidales</taxon>
        <taxon>Cephalotaceae</taxon>
        <taxon>Cephalotus</taxon>
    </lineage>
</organism>
<reference evidence="5" key="1">
    <citation type="submission" date="2016-04" db="EMBL/GenBank/DDBJ databases">
        <title>Cephalotus genome sequencing.</title>
        <authorList>
            <person name="Fukushima K."/>
            <person name="Hasebe M."/>
            <person name="Fang X."/>
        </authorList>
    </citation>
    <scope>NUCLEOTIDE SEQUENCE [LARGE SCALE GENOMIC DNA]</scope>
    <source>
        <strain evidence="5">cv. St1</strain>
    </source>
</reference>
<evidence type="ECO:0000313" key="4">
    <source>
        <dbReference type="EMBL" id="GAV71256.1"/>
    </source>
</evidence>
<feature type="compositionally biased region" description="Basic and acidic residues" evidence="2">
    <location>
        <begin position="161"/>
        <end position="170"/>
    </location>
</feature>
<feature type="region of interest" description="Disordered" evidence="2">
    <location>
        <begin position="236"/>
        <end position="256"/>
    </location>
</feature>
<feature type="compositionally biased region" description="Basic and acidic residues" evidence="2">
    <location>
        <begin position="132"/>
        <end position="143"/>
    </location>
</feature>
<dbReference type="InterPro" id="IPR053932">
    <property type="entry name" value="GeBP-like_DBD"/>
</dbReference>